<sequence>MHKLRTFGRFFPKKIQSDSGDRETFHIDSNEVELAFYGLQKQQEGSIALESGSEYTVSGHVASGSEKSEDDKENLSSIIERLNERFAQILMTVTVYQWKQWRKKCTTM</sequence>
<comment type="caution">
    <text evidence="1">The sequence shown here is derived from an EMBL/GenBank/DDBJ whole genome shotgun (WGS) entry which is preliminary data.</text>
</comment>
<evidence type="ECO:0000313" key="2">
    <source>
        <dbReference type="Proteomes" id="UP000275076"/>
    </source>
</evidence>
<protein>
    <submittedName>
        <fullName evidence="1">Uncharacterized protein</fullName>
    </submittedName>
</protein>
<dbReference type="AlphaFoldDB" id="A0A3R9QM76"/>
<gene>
    <name evidence="1" type="ORF">D7Z54_07355</name>
</gene>
<dbReference type="RefSeq" id="WP_125555194.1">
    <property type="nucleotide sequence ID" value="NZ_RBVX01000005.1"/>
</dbReference>
<reference evidence="1 2" key="1">
    <citation type="submission" date="2018-10" db="EMBL/GenBank/DDBJ databases">
        <title>Draft genome sequence of Bacillus salarius IM0101, isolated from a hypersaline soil in Inner Mongolia, China.</title>
        <authorList>
            <person name="Yamprayoonswat W."/>
            <person name="Boonvisut S."/>
            <person name="Jumpathong W."/>
            <person name="Sittihan S."/>
            <person name="Ruangsuj P."/>
            <person name="Wanthongcharoen S."/>
            <person name="Thongpramul N."/>
            <person name="Pimmason S."/>
            <person name="Yu B."/>
            <person name="Yasawong M."/>
        </authorList>
    </citation>
    <scope>NUCLEOTIDE SEQUENCE [LARGE SCALE GENOMIC DNA]</scope>
    <source>
        <strain evidence="1 2">IM0101</strain>
    </source>
</reference>
<evidence type="ECO:0000313" key="1">
    <source>
        <dbReference type="EMBL" id="RSL33926.1"/>
    </source>
</evidence>
<keyword evidence="2" id="KW-1185">Reference proteome</keyword>
<dbReference type="Proteomes" id="UP000275076">
    <property type="component" value="Unassembled WGS sequence"/>
</dbReference>
<organism evidence="1 2">
    <name type="scientific">Salibacterium salarium</name>
    <dbReference type="NCBI Taxonomy" id="284579"/>
    <lineage>
        <taxon>Bacteria</taxon>
        <taxon>Bacillati</taxon>
        <taxon>Bacillota</taxon>
        <taxon>Bacilli</taxon>
        <taxon>Bacillales</taxon>
        <taxon>Bacillaceae</taxon>
    </lineage>
</organism>
<dbReference type="OrthoDB" id="9758243at2"/>
<accession>A0A3R9QM76</accession>
<proteinExistence type="predicted"/>
<dbReference type="EMBL" id="RBVX01000005">
    <property type="protein sequence ID" value="RSL33926.1"/>
    <property type="molecule type" value="Genomic_DNA"/>
</dbReference>
<name>A0A3R9QM76_9BACI</name>